<dbReference type="SMART" id="SM00972">
    <property type="entry name" value="SCPU"/>
    <property type="match status" value="1"/>
</dbReference>
<evidence type="ECO:0000313" key="3">
    <source>
        <dbReference type="Proteomes" id="UP001645039"/>
    </source>
</evidence>
<dbReference type="Proteomes" id="UP001645039">
    <property type="component" value="Unassembled WGS sequence"/>
</dbReference>
<feature type="domain" description="Spore coat protein U/FanG" evidence="1">
    <location>
        <begin position="11"/>
        <end position="158"/>
    </location>
</feature>
<gene>
    <name evidence="2" type="ORF">EI168_01755</name>
</gene>
<dbReference type="EMBL" id="RRZD01000001">
    <property type="protein sequence ID" value="MBE0398833.1"/>
    <property type="molecule type" value="Genomic_DNA"/>
</dbReference>
<evidence type="ECO:0000259" key="1">
    <source>
        <dbReference type="Pfam" id="PF05229"/>
    </source>
</evidence>
<keyword evidence="2" id="KW-0946">Virion</keyword>
<sequence>MVAGLSQASPTDTFMVSATITPGCLINQEIPSNGTLLGMIGSLAFGTASALSQDMHSASLVTSSAFTLSCTPGTPLTLRVDGGQQWDVERQLKRVNGNETLAYQLYQDAALQNAIGISQPVSIDTSTTPDNITLPIWGRLMLPGNLPAGSYSDELLVTLEW</sequence>
<keyword evidence="2" id="KW-0167">Capsid protein</keyword>
<evidence type="ECO:0000313" key="2">
    <source>
        <dbReference type="EMBL" id="MBE0398833.1"/>
    </source>
</evidence>
<proteinExistence type="predicted"/>
<reference evidence="2 3" key="1">
    <citation type="submission" date="2020-07" db="EMBL/GenBank/DDBJ databases">
        <title>Halophilic bacteria isolated from french cheeses.</title>
        <authorList>
            <person name="Kothe C.I."/>
            <person name="Farah-Kraiem B."/>
            <person name="Renault P."/>
            <person name="Dridi B."/>
        </authorList>
    </citation>
    <scope>NUCLEOTIDE SEQUENCE [LARGE SCALE GENOMIC DNA]</scope>
    <source>
        <strain evidence="2 3">FME1</strain>
    </source>
</reference>
<dbReference type="PANTHER" id="PTHR37089">
    <property type="entry name" value="PROTEIN U-RELATED"/>
    <property type="match status" value="1"/>
</dbReference>
<keyword evidence="3" id="KW-1185">Reference proteome</keyword>
<name>A0ABR9EX93_9GAMM</name>
<accession>A0ABR9EX93</accession>
<dbReference type="Pfam" id="PF05229">
    <property type="entry name" value="SCPU"/>
    <property type="match status" value="1"/>
</dbReference>
<dbReference type="PANTHER" id="PTHR37089:SF3">
    <property type="entry name" value="EXPORTED PROTEIN"/>
    <property type="match status" value="1"/>
</dbReference>
<organism evidence="2 3">
    <name type="scientific">Halomonas casei</name>
    <dbReference type="NCBI Taxonomy" id="2742613"/>
    <lineage>
        <taxon>Bacteria</taxon>
        <taxon>Pseudomonadati</taxon>
        <taxon>Pseudomonadota</taxon>
        <taxon>Gammaproteobacteria</taxon>
        <taxon>Oceanospirillales</taxon>
        <taxon>Halomonadaceae</taxon>
        <taxon>Halomonas</taxon>
    </lineage>
</organism>
<dbReference type="InterPro" id="IPR007893">
    <property type="entry name" value="Spore_coat_U/FanG"/>
</dbReference>
<protein>
    <submittedName>
        <fullName evidence="2">Spore coat protein U domain-containing protein</fullName>
    </submittedName>
</protein>
<dbReference type="InterPro" id="IPR053167">
    <property type="entry name" value="Spore_coat_component"/>
</dbReference>
<comment type="caution">
    <text evidence="2">The sequence shown here is derived from an EMBL/GenBank/DDBJ whole genome shotgun (WGS) entry which is preliminary data.</text>
</comment>